<comment type="similarity">
    <text evidence="3">Belongs to the kynurenine formamidase family.</text>
</comment>
<comment type="caution">
    <text evidence="4">The sequence shown here is derived from an EMBL/GenBank/DDBJ whole genome shotgun (WGS) entry which is preliminary data.</text>
</comment>
<organism evidence="4 5">
    <name type="scientific">Pseudopithomyces chartarum</name>
    <dbReference type="NCBI Taxonomy" id="1892770"/>
    <lineage>
        <taxon>Eukaryota</taxon>
        <taxon>Fungi</taxon>
        <taxon>Dikarya</taxon>
        <taxon>Ascomycota</taxon>
        <taxon>Pezizomycotina</taxon>
        <taxon>Dothideomycetes</taxon>
        <taxon>Pleosporomycetidae</taxon>
        <taxon>Pleosporales</taxon>
        <taxon>Massarineae</taxon>
        <taxon>Didymosphaeriaceae</taxon>
        <taxon>Pseudopithomyces</taxon>
    </lineage>
</organism>
<accession>A0AAN6RFX3</accession>
<feature type="short sequence motif" description="HGGXW" evidence="3">
    <location>
        <begin position="54"/>
        <end position="58"/>
    </location>
</feature>
<dbReference type="InterPro" id="IPR027519">
    <property type="entry name" value="KFase_ver/fungi-typ"/>
</dbReference>
<dbReference type="EC" id="3.5.1.9" evidence="3"/>
<name>A0AAN6RFX3_9PLEO</name>
<evidence type="ECO:0000256" key="3">
    <source>
        <dbReference type="HAMAP-Rule" id="MF_03014"/>
    </source>
</evidence>
<dbReference type="HAMAP" id="MF_03014">
    <property type="entry name" value="KFase"/>
    <property type="match status" value="1"/>
</dbReference>
<evidence type="ECO:0000256" key="2">
    <source>
        <dbReference type="ARBA" id="ARBA00023079"/>
    </source>
</evidence>
<proteinExistence type="inferred from homology"/>
<comment type="catalytic activity">
    <reaction evidence="3">
        <text>N-formyl-L-kynurenine + H2O = L-kynurenine + formate + H(+)</text>
        <dbReference type="Rhea" id="RHEA:13009"/>
        <dbReference type="ChEBI" id="CHEBI:15377"/>
        <dbReference type="ChEBI" id="CHEBI:15378"/>
        <dbReference type="ChEBI" id="CHEBI:15740"/>
        <dbReference type="ChEBI" id="CHEBI:57959"/>
        <dbReference type="ChEBI" id="CHEBI:58629"/>
        <dbReference type="EC" id="3.5.1.9"/>
    </reaction>
</comment>
<feature type="active site" evidence="3">
    <location>
        <position position="287"/>
    </location>
</feature>
<feature type="active site" description="Nucleophile" evidence="3">
    <location>
        <position position="149"/>
    </location>
</feature>
<dbReference type="SUPFAM" id="SSF53474">
    <property type="entry name" value="alpha/beta-Hydrolases"/>
    <property type="match status" value="1"/>
</dbReference>
<dbReference type="Gene3D" id="3.40.50.1820">
    <property type="entry name" value="alpha/beta hydrolase"/>
    <property type="match status" value="1"/>
</dbReference>
<dbReference type="GO" id="GO:0019441">
    <property type="term" value="P:L-tryptophan catabolic process to kynurenine"/>
    <property type="evidence" value="ECO:0007669"/>
    <property type="project" value="UniProtKB-UniRule"/>
</dbReference>
<evidence type="ECO:0000313" key="4">
    <source>
        <dbReference type="EMBL" id="KAK3203825.1"/>
    </source>
</evidence>
<dbReference type="AlphaFoldDB" id="A0AAN6RFX3"/>
<dbReference type="PANTHER" id="PTHR48081:SF33">
    <property type="entry name" value="KYNURENINE FORMAMIDASE"/>
    <property type="match status" value="1"/>
</dbReference>
<gene>
    <name evidence="4" type="ORF">GRF29_106g721844</name>
</gene>
<sequence length="315" mass="34662">MSYSRDPSIPGLKHLPSIPYKPHPTRLQTLDIWLPDHHPKSTPTTKPTWIIYVHGGAWRDPTQDSLCAIPTIRSLVENHANLLDEGHIEGIASLNYRLSPYPSHSTDPSAPDDQDRNVCHPAHVQDVYAALEFLIKEYKIERWVGVGHSCGATLLLQLPLVSGLSSVVQRTLEGLILLAGIYDVPAFLGNHSVPGCPENIAAIYRQIVEGAFGLEAREYGKVSPVGMGKKDLWGRLVVLGYSVEDGLVESQQRETMLGKYLQEGWARSEDTGEGAKVAEVKNITMGHDEVWEDGGQVASLIAEVTGRLRAKREAL</sequence>
<comment type="function">
    <text evidence="3">Catalyzes the hydrolysis of N-formyl-L-kynurenine to L-kynurenine, the second step in the kynurenine pathway of tryptophan degradation. Kynurenine may be further oxidized to nicotinic acid, NAD(H) and NADP(H). Required for elimination of toxic metabolites.</text>
</comment>
<keyword evidence="5" id="KW-1185">Reference proteome</keyword>
<comment type="domain">
    <text evidence="3">The main chain amide nitrogen atoms of the second glycine and its adjacent residue in the HGGXW motif define the oxyanion hole, and stabilize the oxyanion that forms during the nucleophilic attack by the catalytic serine during substrate cleavage.</text>
</comment>
<dbReference type="InterPro" id="IPR050300">
    <property type="entry name" value="GDXG_lipolytic_enzyme"/>
</dbReference>
<dbReference type="EMBL" id="WVTA01000010">
    <property type="protein sequence ID" value="KAK3203825.1"/>
    <property type="molecule type" value="Genomic_DNA"/>
</dbReference>
<dbReference type="GO" id="GO:0034354">
    <property type="term" value="P:'de novo' NAD+ biosynthetic process from L-tryptophan"/>
    <property type="evidence" value="ECO:0007669"/>
    <property type="project" value="UniProtKB-UniRule"/>
</dbReference>
<reference evidence="4 5" key="1">
    <citation type="submission" date="2021-02" db="EMBL/GenBank/DDBJ databases">
        <title>Genome assembly of Pseudopithomyces chartarum.</title>
        <authorList>
            <person name="Jauregui R."/>
            <person name="Singh J."/>
            <person name="Voisey C."/>
        </authorList>
    </citation>
    <scope>NUCLEOTIDE SEQUENCE [LARGE SCALE GENOMIC DNA]</scope>
    <source>
        <strain evidence="4 5">AGR01</strain>
    </source>
</reference>
<feature type="active site" evidence="3">
    <location>
        <position position="245"/>
    </location>
</feature>
<evidence type="ECO:0000256" key="1">
    <source>
        <dbReference type="ARBA" id="ARBA00022801"/>
    </source>
</evidence>
<evidence type="ECO:0000313" key="5">
    <source>
        <dbReference type="Proteomes" id="UP001280581"/>
    </source>
</evidence>
<dbReference type="PANTHER" id="PTHR48081">
    <property type="entry name" value="AB HYDROLASE SUPERFAMILY PROTEIN C4A8.06C"/>
    <property type="match status" value="1"/>
</dbReference>
<comment type="pathway">
    <text evidence="3">Amino-acid degradation; L-tryptophan degradation via kynurenine pathway; L-kynurenine from L-tryptophan: step 2/2.</text>
</comment>
<protein>
    <recommendedName>
        <fullName evidence="3">Kynurenine formamidase</fullName>
        <shortName evidence="3">KFA</shortName>
        <shortName evidence="3">KFase</shortName>
        <ecNumber evidence="3">3.5.1.9</ecNumber>
    </recommendedName>
    <alternativeName>
        <fullName evidence="3">Arylformamidase</fullName>
    </alternativeName>
    <alternativeName>
        <fullName evidence="3">N-formylkynurenine formamidase</fullName>
        <shortName evidence="3">FKF</shortName>
    </alternativeName>
</protein>
<keyword evidence="2 3" id="KW-0823">Tryptophan catabolism</keyword>
<dbReference type="Proteomes" id="UP001280581">
    <property type="component" value="Unassembled WGS sequence"/>
</dbReference>
<dbReference type="InterPro" id="IPR029058">
    <property type="entry name" value="AB_hydrolase_fold"/>
</dbReference>
<keyword evidence="1 3" id="KW-0378">Hydrolase</keyword>
<dbReference type="GO" id="GO:0004061">
    <property type="term" value="F:arylformamidase activity"/>
    <property type="evidence" value="ECO:0007669"/>
    <property type="project" value="UniProtKB-UniRule"/>
</dbReference>
<comment type="subunit">
    <text evidence="3">Homodimer.</text>
</comment>